<sequence>MSFPIVPAPGWRSGRWNAATAAPTAWVGAAVLEEGGMIRISRSGLVVGGHWLGDAGTGARVAGRIG</sequence>
<proteinExistence type="predicted"/>
<evidence type="ECO:0000313" key="1">
    <source>
        <dbReference type="EMBL" id="CAA9545054.1"/>
    </source>
</evidence>
<organism evidence="1">
    <name type="scientific">uncultured Thermomicrobiales bacterium</name>
    <dbReference type="NCBI Taxonomy" id="1645740"/>
    <lineage>
        <taxon>Bacteria</taxon>
        <taxon>Pseudomonadati</taxon>
        <taxon>Thermomicrobiota</taxon>
        <taxon>Thermomicrobia</taxon>
        <taxon>Thermomicrobiales</taxon>
        <taxon>environmental samples</taxon>
    </lineage>
</organism>
<dbReference type="AlphaFoldDB" id="A0A6J4UD34"/>
<reference evidence="1" key="1">
    <citation type="submission" date="2020-02" db="EMBL/GenBank/DDBJ databases">
        <authorList>
            <person name="Meier V. D."/>
        </authorList>
    </citation>
    <scope>NUCLEOTIDE SEQUENCE</scope>
    <source>
        <strain evidence="1">AVDCRST_MAG33</strain>
    </source>
</reference>
<accession>A0A6J4UD34</accession>
<protein>
    <submittedName>
        <fullName evidence="1">Uncharacterized protein</fullName>
    </submittedName>
</protein>
<name>A0A6J4UD34_9BACT</name>
<gene>
    <name evidence="1" type="ORF">AVDCRST_MAG33-369</name>
</gene>
<dbReference type="EMBL" id="CADCWK010000030">
    <property type="protein sequence ID" value="CAA9545054.1"/>
    <property type="molecule type" value="Genomic_DNA"/>
</dbReference>